<dbReference type="PANTHER" id="PTHR42798">
    <property type="entry name" value="LIPOPROTEIN-RELEASING SYSTEM ATP-BINDING PROTEIN LOLD"/>
    <property type="match status" value="1"/>
</dbReference>
<dbReference type="AlphaFoldDB" id="A0A6N2TFX2"/>
<dbReference type="EC" id="3.6.3.-" evidence="2"/>
<organism evidence="2">
    <name type="scientific">[Clostridium] nexile</name>
    <dbReference type="NCBI Taxonomy" id="29361"/>
    <lineage>
        <taxon>Bacteria</taxon>
        <taxon>Bacillati</taxon>
        <taxon>Bacillota</taxon>
        <taxon>Clostridia</taxon>
        <taxon>Lachnospirales</taxon>
        <taxon>Lachnospiraceae</taxon>
        <taxon>Tyzzerella</taxon>
    </lineage>
</organism>
<keyword evidence="2" id="KW-0449">Lipoprotein</keyword>
<dbReference type="PANTHER" id="PTHR42798:SF6">
    <property type="entry name" value="CELL DIVISION ATP-BINDING PROTEIN FTSE"/>
    <property type="match status" value="1"/>
</dbReference>
<evidence type="ECO:0000313" key="2">
    <source>
        <dbReference type="EMBL" id="VYT03673.1"/>
    </source>
</evidence>
<dbReference type="EMBL" id="CACRTG010000011">
    <property type="protein sequence ID" value="VYT03673.1"/>
    <property type="molecule type" value="Genomic_DNA"/>
</dbReference>
<evidence type="ECO:0000259" key="1">
    <source>
        <dbReference type="PROSITE" id="PS50893"/>
    </source>
</evidence>
<dbReference type="GO" id="GO:0016887">
    <property type="term" value="F:ATP hydrolysis activity"/>
    <property type="evidence" value="ECO:0007669"/>
    <property type="project" value="InterPro"/>
</dbReference>
<sequence>MLEESHLKKIYETGSGKVYALDDVSFSVETGEFVAILGPSGCGKSTLLHILGGVDEPTEGEVCLDGNEYTKLLEKEKDALRRQKIGMIYQAYNLVPVLNVEENIVLPVLLDGRNVDQEKLNSLLKLLDLEEERTHLPNQLSGGQQQRTAIARAVYQDPNIILADVN</sequence>
<dbReference type="Pfam" id="PF00005">
    <property type="entry name" value="ABC_tran"/>
    <property type="match status" value="1"/>
</dbReference>
<dbReference type="PROSITE" id="PS50893">
    <property type="entry name" value="ABC_TRANSPORTER_2"/>
    <property type="match status" value="1"/>
</dbReference>
<dbReference type="Gene3D" id="3.40.50.300">
    <property type="entry name" value="P-loop containing nucleotide triphosphate hydrolases"/>
    <property type="match status" value="1"/>
</dbReference>
<dbReference type="InterPro" id="IPR003439">
    <property type="entry name" value="ABC_transporter-like_ATP-bd"/>
</dbReference>
<dbReference type="GO" id="GO:0005524">
    <property type="term" value="F:ATP binding"/>
    <property type="evidence" value="ECO:0007669"/>
    <property type="project" value="UniProtKB-KW"/>
</dbReference>
<accession>A0A6N2TFX2</accession>
<dbReference type="InterPro" id="IPR027417">
    <property type="entry name" value="P-loop_NTPase"/>
</dbReference>
<proteinExistence type="predicted"/>
<keyword evidence="2" id="KW-0547">Nucleotide-binding</keyword>
<gene>
    <name evidence="2" type="primary">lolD_4</name>
    <name evidence="2" type="ORF">CNLFYP112_01752</name>
</gene>
<keyword evidence="2" id="KW-0067">ATP-binding</keyword>
<name>A0A6N2TFX2_9FIRM</name>
<reference evidence="2" key="1">
    <citation type="submission" date="2019-11" db="EMBL/GenBank/DDBJ databases">
        <authorList>
            <person name="Feng L."/>
        </authorList>
    </citation>
    <scope>NUCLEOTIDE SEQUENCE</scope>
    <source>
        <strain evidence="2">CnexileLFYP112</strain>
    </source>
</reference>
<protein>
    <submittedName>
        <fullName evidence="2">Lipoprotein-releasing system ATP-binding protein LolD</fullName>
        <ecNumber evidence="2">3.6.3.-</ecNumber>
    </submittedName>
</protein>
<keyword evidence="2" id="KW-0378">Hydrolase</keyword>
<feature type="domain" description="ABC transporter" evidence="1">
    <location>
        <begin position="5"/>
        <end position="165"/>
    </location>
</feature>
<dbReference type="SUPFAM" id="SSF52540">
    <property type="entry name" value="P-loop containing nucleoside triphosphate hydrolases"/>
    <property type="match status" value="1"/>
</dbReference>